<organism evidence="1">
    <name type="scientific">marine sediment metagenome</name>
    <dbReference type="NCBI Taxonomy" id="412755"/>
    <lineage>
        <taxon>unclassified sequences</taxon>
        <taxon>metagenomes</taxon>
        <taxon>ecological metagenomes</taxon>
    </lineage>
</organism>
<proteinExistence type="predicted"/>
<accession>A0A0F9BRW0</accession>
<protein>
    <submittedName>
        <fullName evidence="1">Uncharacterized protein</fullName>
    </submittedName>
</protein>
<name>A0A0F9BRW0_9ZZZZ</name>
<reference evidence="1" key="1">
    <citation type="journal article" date="2015" name="Nature">
        <title>Complex archaea that bridge the gap between prokaryotes and eukaryotes.</title>
        <authorList>
            <person name="Spang A."/>
            <person name="Saw J.H."/>
            <person name="Jorgensen S.L."/>
            <person name="Zaremba-Niedzwiedzka K."/>
            <person name="Martijn J."/>
            <person name="Lind A.E."/>
            <person name="van Eijk R."/>
            <person name="Schleper C."/>
            <person name="Guy L."/>
            <person name="Ettema T.J."/>
        </authorList>
    </citation>
    <scope>NUCLEOTIDE SEQUENCE</scope>
</reference>
<comment type="caution">
    <text evidence="1">The sequence shown here is derived from an EMBL/GenBank/DDBJ whole genome shotgun (WGS) entry which is preliminary data.</text>
</comment>
<feature type="non-terminal residue" evidence="1">
    <location>
        <position position="156"/>
    </location>
</feature>
<evidence type="ECO:0000313" key="1">
    <source>
        <dbReference type="EMBL" id="KKK87106.1"/>
    </source>
</evidence>
<dbReference type="EMBL" id="LAZR01050549">
    <property type="protein sequence ID" value="KKK87106.1"/>
    <property type="molecule type" value="Genomic_DNA"/>
</dbReference>
<gene>
    <name evidence="1" type="ORF">LCGC14_2756570</name>
</gene>
<sequence>MTTTHNALHQFSAGLNASNSAAPLVFDDATQAGWKVYYQGINEGIVRSTTTAYWEVNANTSGTVTAGDEHSLVLAGGGSADSGYSFYRDLADLVLTSAGKKFYLETRVKFTIAGGGTVPANAWFVGWSSKNEAFTTGTATAWDGGTDLLGFGKLDT</sequence>
<dbReference type="AlphaFoldDB" id="A0A0F9BRW0"/>